<name>A0A267D995_9PLAT</name>
<feature type="non-terminal residue" evidence="1">
    <location>
        <position position="60"/>
    </location>
</feature>
<comment type="caution">
    <text evidence="1">The sequence shown here is derived from an EMBL/GenBank/DDBJ whole genome shotgun (WGS) entry which is preliminary data.</text>
</comment>
<accession>A0A267D995</accession>
<gene>
    <name evidence="1" type="ORF">BOX15_Mlig023388g1</name>
</gene>
<proteinExistence type="predicted"/>
<dbReference type="Proteomes" id="UP000215902">
    <property type="component" value="Unassembled WGS sequence"/>
</dbReference>
<reference evidence="1 2" key="1">
    <citation type="submission" date="2017-06" db="EMBL/GenBank/DDBJ databases">
        <title>A platform for efficient transgenesis in Macrostomum lignano, a flatworm model organism for stem cell research.</title>
        <authorList>
            <person name="Berezikov E."/>
        </authorList>
    </citation>
    <scope>NUCLEOTIDE SEQUENCE [LARGE SCALE GENOMIC DNA]</scope>
    <source>
        <strain evidence="1">DV1</strain>
        <tissue evidence="1">Whole organism</tissue>
    </source>
</reference>
<dbReference type="AlphaFoldDB" id="A0A267D995"/>
<keyword evidence="2" id="KW-1185">Reference proteome</keyword>
<sequence length="60" mass="6507">MYEGRLSNCFCLSIYLIKGASLTASVYQSTWIKGASLTASVYQSTWIKGASLTASVYQST</sequence>
<protein>
    <submittedName>
        <fullName evidence="1">Uncharacterized protein</fullName>
    </submittedName>
</protein>
<evidence type="ECO:0000313" key="2">
    <source>
        <dbReference type="Proteomes" id="UP000215902"/>
    </source>
</evidence>
<evidence type="ECO:0000313" key="1">
    <source>
        <dbReference type="EMBL" id="PAA45890.1"/>
    </source>
</evidence>
<organism evidence="1 2">
    <name type="scientific">Macrostomum lignano</name>
    <dbReference type="NCBI Taxonomy" id="282301"/>
    <lineage>
        <taxon>Eukaryota</taxon>
        <taxon>Metazoa</taxon>
        <taxon>Spiralia</taxon>
        <taxon>Lophotrochozoa</taxon>
        <taxon>Platyhelminthes</taxon>
        <taxon>Rhabditophora</taxon>
        <taxon>Macrostomorpha</taxon>
        <taxon>Macrostomida</taxon>
        <taxon>Macrostomidae</taxon>
        <taxon>Macrostomum</taxon>
    </lineage>
</organism>
<dbReference type="EMBL" id="NIVC01005232">
    <property type="protein sequence ID" value="PAA45890.1"/>
    <property type="molecule type" value="Genomic_DNA"/>
</dbReference>